<reference evidence="2 3" key="1">
    <citation type="submission" date="2024-03" db="EMBL/GenBank/DDBJ databases">
        <title>Aquirufa genome sequencing.</title>
        <authorList>
            <person name="Pitt A."/>
            <person name="Hahn M.W."/>
        </authorList>
    </citation>
    <scope>NUCLEOTIDE SEQUENCE [LARGE SCALE GENOMIC DNA]</scope>
    <source>
        <strain evidence="2 3">OSTEICH-129V</strain>
    </source>
</reference>
<gene>
    <name evidence="2" type="ORF">U0R10_03135</name>
</gene>
<feature type="transmembrane region" description="Helical" evidence="1">
    <location>
        <begin position="124"/>
        <end position="150"/>
    </location>
</feature>
<feature type="transmembrane region" description="Helical" evidence="1">
    <location>
        <begin position="162"/>
        <end position="183"/>
    </location>
</feature>
<dbReference type="Proteomes" id="UP001598138">
    <property type="component" value="Unassembled WGS sequence"/>
</dbReference>
<keyword evidence="1" id="KW-0812">Transmembrane</keyword>
<evidence type="ECO:0000256" key="1">
    <source>
        <dbReference type="SAM" id="Phobius"/>
    </source>
</evidence>
<name>A0ABW6D9K7_9BACT</name>
<keyword evidence="1" id="KW-0472">Membrane</keyword>
<dbReference type="EMBL" id="JBBKXZ010000001">
    <property type="protein sequence ID" value="MFD3393607.1"/>
    <property type="molecule type" value="Genomic_DNA"/>
</dbReference>
<evidence type="ECO:0000313" key="2">
    <source>
        <dbReference type="EMBL" id="MFD3393607.1"/>
    </source>
</evidence>
<dbReference type="RefSeq" id="WP_377982387.1">
    <property type="nucleotide sequence ID" value="NZ_JBBKXZ010000001.1"/>
</dbReference>
<organism evidence="2 3">
    <name type="scientific">Aquirufa avitistagni</name>
    <dbReference type="NCBI Taxonomy" id="3104728"/>
    <lineage>
        <taxon>Bacteria</taxon>
        <taxon>Pseudomonadati</taxon>
        <taxon>Bacteroidota</taxon>
        <taxon>Cytophagia</taxon>
        <taxon>Cytophagales</taxon>
        <taxon>Flectobacillaceae</taxon>
        <taxon>Aquirufa</taxon>
    </lineage>
</organism>
<evidence type="ECO:0008006" key="4">
    <source>
        <dbReference type="Google" id="ProtNLM"/>
    </source>
</evidence>
<keyword evidence="1" id="KW-1133">Transmembrane helix</keyword>
<proteinExistence type="predicted"/>
<sequence>MQARLLNKIIFFSIFLLAFCQSAYSQIDRKQIKAADSLFQANRLLEAEKIYRLNLPKAQAESENIKLKLAFISKAKNDWVSELYFLSSINAKENSSAIAKRLETIGAKHNLSGYEVTFIDQIEWIYFALFPYITGLLVLLGLYGVIILLMKLRRRRRLRKIQIAYLLAYFSFVLVYTNFPGFFHYGIITSEKAYLREFASSAAPVKKILKKGNRINFWHTKDVWVTCLQDGQIGYIRVNDYSPID</sequence>
<accession>A0ABW6D9K7</accession>
<protein>
    <recommendedName>
        <fullName evidence="4">SH3 domain-containing protein</fullName>
    </recommendedName>
</protein>
<evidence type="ECO:0000313" key="3">
    <source>
        <dbReference type="Proteomes" id="UP001598138"/>
    </source>
</evidence>
<keyword evidence="3" id="KW-1185">Reference proteome</keyword>
<comment type="caution">
    <text evidence="2">The sequence shown here is derived from an EMBL/GenBank/DDBJ whole genome shotgun (WGS) entry which is preliminary data.</text>
</comment>